<dbReference type="InParanoid" id="A0A0D2UGL1"/>
<dbReference type="SUPFAM" id="SSF48452">
    <property type="entry name" value="TPR-like"/>
    <property type="match status" value="1"/>
</dbReference>
<dbReference type="PhylomeDB" id="A0A0D2UGL1"/>
<dbReference type="InterPro" id="IPR039494">
    <property type="entry name" value="F8A"/>
</dbReference>
<dbReference type="PANTHER" id="PTHR16797:SF4">
    <property type="entry name" value="40-KDA HUNTINGTIN-ASSOCIATED PROTEIN"/>
    <property type="match status" value="1"/>
</dbReference>
<gene>
    <name evidence="1" type="ORF">CAOG_004894</name>
</gene>
<evidence type="ECO:0000313" key="1">
    <source>
        <dbReference type="EMBL" id="KJE94216.1"/>
    </source>
</evidence>
<dbReference type="InterPro" id="IPR011990">
    <property type="entry name" value="TPR-like_helical_dom_sf"/>
</dbReference>
<organism evidence="1 2">
    <name type="scientific">Capsaspora owczarzaki (strain ATCC 30864)</name>
    <dbReference type="NCBI Taxonomy" id="595528"/>
    <lineage>
        <taxon>Eukaryota</taxon>
        <taxon>Filasterea</taxon>
        <taxon>Capsaspora</taxon>
    </lineage>
</organism>
<dbReference type="PANTHER" id="PTHR16797">
    <property type="entry name" value="FACTOR VIII-ASSOCIATED GENE 1"/>
    <property type="match status" value="1"/>
</dbReference>
<evidence type="ECO:0000313" key="2">
    <source>
        <dbReference type="Proteomes" id="UP000008743"/>
    </source>
</evidence>
<dbReference type="GO" id="GO:0005769">
    <property type="term" value="C:early endosome"/>
    <property type="evidence" value="ECO:0007669"/>
    <property type="project" value="TreeGrafter"/>
</dbReference>
<protein>
    <recommendedName>
        <fullName evidence="3">Factor VIII intron 22 protein</fullName>
    </recommendedName>
</protein>
<dbReference type="eggNOG" id="ENOG502QQQW">
    <property type="taxonomic scope" value="Eukaryota"/>
</dbReference>
<keyword evidence="2" id="KW-1185">Reference proteome</keyword>
<dbReference type="EMBL" id="KE346366">
    <property type="protein sequence ID" value="KJE94216.1"/>
    <property type="molecule type" value="Genomic_DNA"/>
</dbReference>
<dbReference type="Gene3D" id="1.25.40.10">
    <property type="entry name" value="Tetratricopeptide repeat domain"/>
    <property type="match status" value="1"/>
</dbReference>
<dbReference type="Proteomes" id="UP000008743">
    <property type="component" value="Unassembled WGS sequence"/>
</dbReference>
<proteinExistence type="predicted"/>
<dbReference type="OMA" id="RCEQAIK"/>
<reference evidence="2" key="1">
    <citation type="submission" date="2011-02" db="EMBL/GenBank/DDBJ databases">
        <title>The Genome Sequence of Capsaspora owczarzaki ATCC 30864.</title>
        <authorList>
            <person name="Russ C."/>
            <person name="Cuomo C."/>
            <person name="Burger G."/>
            <person name="Gray M.W."/>
            <person name="Holland P.W.H."/>
            <person name="King N."/>
            <person name="Lang F.B.F."/>
            <person name="Roger A.J."/>
            <person name="Ruiz-Trillo I."/>
            <person name="Young S.K."/>
            <person name="Zeng Q."/>
            <person name="Gargeya S."/>
            <person name="Alvarado L."/>
            <person name="Berlin A."/>
            <person name="Chapman S.B."/>
            <person name="Chen Z."/>
            <person name="Freedman E."/>
            <person name="Gellesch M."/>
            <person name="Goldberg J."/>
            <person name="Griggs A."/>
            <person name="Gujja S."/>
            <person name="Heilman E."/>
            <person name="Heiman D."/>
            <person name="Howarth C."/>
            <person name="Mehta T."/>
            <person name="Neiman D."/>
            <person name="Pearson M."/>
            <person name="Roberts A."/>
            <person name="Saif S."/>
            <person name="Shea T."/>
            <person name="Shenoy N."/>
            <person name="Sisk P."/>
            <person name="Stolte C."/>
            <person name="Sykes S."/>
            <person name="White J."/>
            <person name="Yandava C."/>
            <person name="Haas B."/>
            <person name="Nusbaum C."/>
            <person name="Birren B."/>
        </authorList>
    </citation>
    <scope>NUCLEOTIDE SEQUENCE</scope>
    <source>
        <strain evidence="2">ATCC 30864</strain>
    </source>
</reference>
<name>A0A0D2UGL1_CAPO3</name>
<dbReference type="GO" id="GO:0099518">
    <property type="term" value="P:vesicle cytoskeletal trafficking"/>
    <property type="evidence" value="ECO:0007669"/>
    <property type="project" value="TreeGrafter"/>
</dbReference>
<accession>A0A0D2UGL1</accession>
<dbReference type="AlphaFoldDB" id="A0A0D2UGL1"/>
<sequence length="315" mass="34926">MGDAFWQSYRGITAKLRKRFMRKPNLTEAASSFNELFASMKRDGNNQYAAFCLLAVARCEQAMSNTAEEAEKTVEAAQLFLQAEMENHTLNYAGYEEHLHEATQCYLQAIDLYVQLNRPLFAASLFVELAAAMKLFKRVDDAAMYCEKAARFQLLSPLAALSSLEEAVACKIMKKDYDGAILTLNEIINFALERFGIPMPNGETHCAPGAALDVISRAEVTRLLLLLLLQPSPHASKPDHAVVLEKFAADESTASQYMPEELRLLLQSLVLTCGAGDTAGASLLQADLWIHFTPLQNDLMQLIVTELHNGFLTKA</sequence>
<dbReference type="RefSeq" id="XP_004347645.1">
    <property type="nucleotide sequence ID" value="XM_004347595.2"/>
</dbReference>
<evidence type="ECO:0008006" key="3">
    <source>
        <dbReference type="Google" id="ProtNLM"/>
    </source>
</evidence>
<dbReference type="OrthoDB" id="10249246at2759"/>
<dbReference type="STRING" id="595528.A0A0D2UGL1"/>